<keyword evidence="1" id="KW-1133">Transmembrane helix</keyword>
<evidence type="ECO:0000256" key="1">
    <source>
        <dbReference type="SAM" id="Phobius"/>
    </source>
</evidence>
<protein>
    <submittedName>
        <fullName evidence="2">Uncharacterized protein</fullName>
    </submittedName>
</protein>
<dbReference type="Proteomes" id="UP000282760">
    <property type="component" value="Chromosome"/>
</dbReference>
<sequence>MADQKIEPHRITKPIQLLGAWLVGLILTDSIFLTATLSLDPQSWERGALVIAAIVNVPLFLSALFLLQTKFRPELQEDTYYHEYISKKSATILKIDKNTAQDNRLSELERKIYQITELKLSQNPQENENFETHELDWQNWNVSINCLHPNYKKIKESLNLSGIPIASTIGNRVTKAIPEAWTISLNPIMPVSHKSQLLRTVLPFGFDGIELYYPLPEAGETEDVYIGGYGVGNYSKITPELFKLLESEISDAELSTYCANNNFTL</sequence>
<dbReference type="AlphaFoldDB" id="A0A3T0JTY6"/>
<organism evidence="2 3">
    <name type="scientific">Pseudomonas syringae</name>
    <dbReference type="NCBI Taxonomy" id="317"/>
    <lineage>
        <taxon>Bacteria</taxon>
        <taxon>Pseudomonadati</taxon>
        <taxon>Pseudomonadota</taxon>
        <taxon>Gammaproteobacteria</taxon>
        <taxon>Pseudomonadales</taxon>
        <taxon>Pseudomonadaceae</taxon>
        <taxon>Pseudomonas</taxon>
    </lineage>
</organism>
<evidence type="ECO:0000313" key="2">
    <source>
        <dbReference type="EMBL" id="AZV26898.1"/>
    </source>
</evidence>
<evidence type="ECO:0000313" key="3">
    <source>
        <dbReference type="Proteomes" id="UP000282760"/>
    </source>
</evidence>
<feature type="transmembrane region" description="Helical" evidence="1">
    <location>
        <begin position="47"/>
        <end position="67"/>
    </location>
</feature>
<reference evidence="2 3" key="1">
    <citation type="submission" date="2017-11" db="EMBL/GenBank/DDBJ databases">
        <title>Effect of PGPRs.</title>
        <authorList>
            <person name="Oliva R."/>
            <person name="Nong J."/>
            <person name="Roman V."/>
        </authorList>
    </citation>
    <scope>NUCLEOTIDE SEQUENCE [LARGE SCALE GENOMIC DNA]</scope>
    <source>
        <strain evidence="2">Inb918</strain>
    </source>
</reference>
<feature type="transmembrane region" description="Helical" evidence="1">
    <location>
        <begin position="15"/>
        <end position="35"/>
    </location>
</feature>
<dbReference type="EMBL" id="CP024646">
    <property type="protein sequence ID" value="AZV26898.1"/>
    <property type="molecule type" value="Genomic_DNA"/>
</dbReference>
<keyword evidence="1" id="KW-0812">Transmembrane</keyword>
<keyword evidence="1" id="KW-0472">Membrane</keyword>
<name>A0A3T0JTY6_PSESX</name>
<proteinExistence type="predicted"/>
<accession>A0A3T0JTY6</accession>
<gene>
    <name evidence="2" type="ORF">CT157_13070</name>
</gene>